<dbReference type="OrthoDB" id="1910926at2759"/>
<organism evidence="2 3">
    <name type="scientific">Coptis chinensis</name>
    <dbReference type="NCBI Taxonomy" id="261450"/>
    <lineage>
        <taxon>Eukaryota</taxon>
        <taxon>Viridiplantae</taxon>
        <taxon>Streptophyta</taxon>
        <taxon>Embryophyta</taxon>
        <taxon>Tracheophyta</taxon>
        <taxon>Spermatophyta</taxon>
        <taxon>Magnoliopsida</taxon>
        <taxon>Ranunculales</taxon>
        <taxon>Ranunculaceae</taxon>
        <taxon>Coptidoideae</taxon>
        <taxon>Coptis</taxon>
    </lineage>
</organism>
<feature type="region of interest" description="Disordered" evidence="1">
    <location>
        <begin position="118"/>
        <end position="139"/>
    </location>
</feature>
<protein>
    <submittedName>
        <fullName evidence="2">Uncharacterized protein</fullName>
    </submittedName>
</protein>
<dbReference type="Proteomes" id="UP000631114">
    <property type="component" value="Unassembled WGS sequence"/>
</dbReference>
<dbReference type="AlphaFoldDB" id="A0A835HG92"/>
<feature type="compositionally biased region" description="Polar residues" evidence="1">
    <location>
        <begin position="171"/>
        <end position="182"/>
    </location>
</feature>
<feature type="compositionally biased region" description="Basic and acidic residues" evidence="1">
    <location>
        <begin position="153"/>
        <end position="170"/>
    </location>
</feature>
<evidence type="ECO:0000313" key="2">
    <source>
        <dbReference type="EMBL" id="KAF9600065.1"/>
    </source>
</evidence>
<keyword evidence="3" id="KW-1185">Reference proteome</keyword>
<accession>A0A835HG92</accession>
<feature type="compositionally biased region" description="Basic and acidic residues" evidence="1">
    <location>
        <begin position="193"/>
        <end position="203"/>
    </location>
</feature>
<sequence length="203" mass="21756">MSSKGAPFDMNQIPQALRQAVSRIVRSPHIHPGEQANEVSQVIQLPSQSLDALPKDKTHTPLKGGHDNLNQAELLQGSGISCLKGAANGDETKDLKLELTPGTSIEIFPDNGTIATVSEAPPQDKGVEDKQSSVATGSQHVTTQLIAELSKMWEENHVRSDSEIPRKDETSPSNEGPSNEAMNATDIHAPSKQKNDHSTNSEG</sequence>
<reference evidence="2 3" key="1">
    <citation type="submission" date="2020-10" db="EMBL/GenBank/DDBJ databases">
        <title>The Coptis chinensis genome and diversification of protoberbering-type alkaloids.</title>
        <authorList>
            <person name="Wang B."/>
            <person name="Shu S."/>
            <person name="Song C."/>
            <person name="Liu Y."/>
        </authorList>
    </citation>
    <scope>NUCLEOTIDE SEQUENCE [LARGE SCALE GENOMIC DNA]</scope>
    <source>
        <strain evidence="2">HL-2020</strain>
        <tissue evidence="2">Leaf</tissue>
    </source>
</reference>
<evidence type="ECO:0000256" key="1">
    <source>
        <dbReference type="SAM" id="MobiDB-lite"/>
    </source>
</evidence>
<gene>
    <name evidence="2" type="ORF">IFM89_002538</name>
</gene>
<feature type="region of interest" description="Disordered" evidence="1">
    <location>
        <begin position="153"/>
        <end position="203"/>
    </location>
</feature>
<name>A0A835HG92_9MAGN</name>
<proteinExistence type="predicted"/>
<evidence type="ECO:0000313" key="3">
    <source>
        <dbReference type="Proteomes" id="UP000631114"/>
    </source>
</evidence>
<comment type="caution">
    <text evidence="2">The sequence shown here is derived from an EMBL/GenBank/DDBJ whole genome shotgun (WGS) entry which is preliminary data.</text>
</comment>
<dbReference type="EMBL" id="JADFTS010000006">
    <property type="protein sequence ID" value="KAF9600065.1"/>
    <property type="molecule type" value="Genomic_DNA"/>
</dbReference>